<dbReference type="SUPFAM" id="SSF50891">
    <property type="entry name" value="Cyclophilin-like"/>
    <property type="match status" value="1"/>
</dbReference>
<dbReference type="AlphaFoldDB" id="A0A4Z0Q5W2"/>
<evidence type="ECO:0000256" key="2">
    <source>
        <dbReference type="ARBA" id="ARBA00023235"/>
    </source>
</evidence>
<evidence type="ECO:0000256" key="4">
    <source>
        <dbReference type="SAM" id="MobiDB-lite"/>
    </source>
</evidence>
<keyword evidence="5" id="KW-0812">Transmembrane</keyword>
<keyword evidence="8" id="KW-1185">Reference proteome</keyword>
<dbReference type="Gene3D" id="2.40.100.10">
    <property type="entry name" value="Cyclophilin-like"/>
    <property type="match status" value="1"/>
</dbReference>
<evidence type="ECO:0000313" key="7">
    <source>
        <dbReference type="EMBL" id="TGE25467.1"/>
    </source>
</evidence>
<dbReference type="InterPro" id="IPR029000">
    <property type="entry name" value="Cyclophilin-like_dom_sf"/>
</dbReference>
<proteinExistence type="inferred from homology"/>
<dbReference type="InterPro" id="IPR044666">
    <property type="entry name" value="Cyclophilin_A-like"/>
</dbReference>
<dbReference type="PANTHER" id="PTHR45625">
    <property type="entry name" value="PEPTIDYL-PROLYL CIS-TRANS ISOMERASE-RELATED"/>
    <property type="match status" value="1"/>
</dbReference>
<keyword evidence="1 3" id="KW-0697">Rotamase</keyword>
<evidence type="ECO:0000259" key="6">
    <source>
        <dbReference type="PROSITE" id="PS50072"/>
    </source>
</evidence>
<comment type="caution">
    <text evidence="7">The sequence shown here is derived from an EMBL/GenBank/DDBJ whole genome shotgun (WGS) entry which is preliminary data.</text>
</comment>
<feature type="transmembrane region" description="Helical" evidence="5">
    <location>
        <begin position="40"/>
        <end position="60"/>
    </location>
</feature>
<evidence type="ECO:0000256" key="5">
    <source>
        <dbReference type="SAM" id="Phobius"/>
    </source>
</evidence>
<evidence type="ECO:0000313" key="8">
    <source>
        <dbReference type="Proteomes" id="UP000297549"/>
    </source>
</evidence>
<feature type="transmembrane region" description="Helical" evidence="5">
    <location>
        <begin position="6"/>
        <end position="28"/>
    </location>
</feature>
<evidence type="ECO:0000256" key="1">
    <source>
        <dbReference type="ARBA" id="ARBA00023110"/>
    </source>
</evidence>
<comment type="catalytic activity">
    <reaction evidence="3">
        <text>[protein]-peptidylproline (omega=180) = [protein]-peptidylproline (omega=0)</text>
        <dbReference type="Rhea" id="RHEA:16237"/>
        <dbReference type="Rhea" id="RHEA-COMP:10747"/>
        <dbReference type="Rhea" id="RHEA-COMP:10748"/>
        <dbReference type="ChEBI" id="CHEBI:83833"/>
        <dbReference type="ChEBI" id="CHEBI:83834"/>
        <dbReference type="EC" id="5.2.1.8"/>
    </reaction>
</comment>
<name>A0A4Z0Q5W2_9BACT</name>
<accession>A0A4Z0Q5W2</accession>
<reference evidence="7 8" key="1">
    <citation type="submission" date="2019-04" db="EMBL/GenBank/DDBJ databases">
        <authorList>
            <person name="Feng G."/>
            <person name="Zhang J."/>
            <person name="Zhu H."/>
        </authorList>
    </citation>
    <scope>NUCLEOTIDE SEQUENCE [LARGE SCALE GENOMIC DNA]</scope>
    <source>
        <strain evidence="7 8">JCM 31653</strain>
    </source>
</reference>
<dbReference type="PANTHER" id="PTHR45625:SF4">
    <property type="entry name" value="PEPTIDYLPROLYL ISOMERASE DOMAIN AND WD REPEAT-CONTAINING PROTEIN 1"/>
    <property type="match status" value="1"/>
</dbReference>
<feature type="region of interest" description="Disordered" evidence="4">
    <location>
        <begin position="66"/>
        <end position="85"/>
    </location>
</feature>
<dbReference type="Pfam" id="PF00160">
    <property type="entry name" value="Pro_isomerase"/>
    <property type="match status" value="1"/>
</dbReference>
<sequence>MPPGLYFWVAAVVVEGSNPFAFMALSPILRALIFPAMTSFFRSAFVYSAGCAALLAAAAGTSSCNQAPPPAETAAPATPPPVPGPDLRKLSDSSVVALLPDYLRQYPGSEVIVHTRLGDMRIKLYDDTPLHKANFLLLARKGVFDETVFNRVVKGFAIQGGTSDHRTIRMARYHVPPEIRPAHFHKRGALGMARYDDDQNPGKLSSNTDFYIVQGEKLTPYQAQAMAGRKLTPAQAKAYATVGGVPSLDGKYTVFGEVVEGLEVIDKIAAEPVDPYKWPKKDVDIKIEVVK</sequence>
<feature type="compositionally biased region" description="Pro residues" evidence="4">
    <location>
        <begin position="67"/>
        <end position="84"/>
    </location>
</feature>
<gene>
    <name evidence="7" type="ORF">E5K00_09835</name>
</gene>
<comment type="similarity">
    <text evidence="3">Belongs to the cyclophilin-type PPIase family.</text>
</comment>
<dbReference type="PROSITE" id="PS50072">
    <property type="entry name" value="CSA_PPIASE_2"/>
    <property type="match status" value="1"/>
</dbReference>
<comment type="function">
    <text evidence="3">PPIases accelerate the folding of proteins. It catalyzes the cis-trans isomerization of proline imidic peptide bonds in oligopeptides.</text>
</comment>
<dbReference type="GO" id="GO:0003755">
    <property type="term" value="F:peptidyl-prolyl cis-trans isomerase activity"/>
    <property type="evidence" value="ECO:0007669"/>
    <property type="project" value="UniProtKB-UniRule"/>
</dbReference>
<dbReference type="EMBL" id="SRLC01000001">
    <property type="protein sequence ID" value="TGE25467.1"/>
    <property type="molecule type" value="Genomic_DNA"/>
</dbReference>
<dbReference type="EC" id="5.2.1.8" evidence="3"/>
<keyword evidence="5" id="KW-1133">Transmembrane helix</keyword>
<keyword evidence="2 3" id="KW-0413">Isomerase</keyword>
<dbReference type="InterPro" id="IPR002130">
    <property type="entry name" value="Cyclophilin-type_PPIase_dom"/>
</dbReference>
<feature type="domain" description="PPIase cyclophilin-type" evidence="6">
    <location>
        <begin position="114"/>
        <end position="285"/>
    </location>
</feature>
<dbReference type="OrthoDB" id="9807797at2"/>
<protein>
    <recommendedName>
        <fullName evidence="3">Peptidyl-prolyl cis-trans isomerase</fullName>
        <shortName evidence="3">PPIase</shortName>
        <ecNumber evidence="3">5.2.1.8</ecNumber>
    </recommendedName>
</protein>
<keyword evidence="5" id="KW-0472">Membrane</keyword>
<dbReference type="PRINTS" id="PR00153">
    <property type="entry name" value="CSAPPISMRASE"/>
</dbReference>
<dbReference type="Proteomes" id="UP000297549">
    <property type="component" value="Unassembled WGS sequence"/>
</dbReference>
<organism evidence="7 8">
    <name type="scientific">Hymenobacter aquaticus</name>
    <dbReference type="NCBI Taxonomy" id="1867101"/>
    <lineage>
        <taxon>Bacteria</taxon>
        <taxon>Pseudomonadati</taxon>
        <taxon>Bacteroidota</taxon>
        <taxon>Cytophagia</taxon>
        <taxon>Cytophagales</taxon>
        <taxon>Hymenobacteraceae</taxon>
        <taxon>Hymenobacter</taxon>
    </lineage>
</organism>
<evidence type="ECO:0000256" key="3">
    <source>
        <dbReference type="RuleBase" id="RU363019"/>
    </source>
</evidence>